<dbReference type="EMBL" id="QJPH01000290">
    <property type="protein sequence ID" value="PZN79924.1"/>
    <property type="molecule type" value="Genomic_DNA"/>
</dbReference>
<organism evidence="3 4">
    <name type="scientific">Candidatus Methylumidiphilus alinenensis</name>
    <dbReference type="NCBI Taxonomy" id="2202197"/>
    <lineage>
        <taxon>Bacteria</taxon>
        <taxon>Pseudomonadati</taxon>
        <taxon>Pseudomonadota</taxon>
        <taxon>Gammaproteobacteria</taxon>
        <taxon>Methylococcales</taxon>
        <taxon>Candidatus Methylumidiphilus</taxon>
    </lineage>
</organism>
<evidence type="ECO:0000259" key="2">
    <source>
        <dbReference type="Pfam" id="PF08547"/>
    </source>
</evidence>
<gene>
    <name evidence="3" type="ORF">DM484_10625</name>
</gene>
<comment type="caution">
    <text evidence="3">The sequence shown here is derived from an EMBL/GenBank/DDBJ whole genome shotgun (WGS) entry which is preliminary data.</text>
</comment>
<name>A0A2W4T5A6_9GAMM</name>
<proteinExistence type="predicted"/>
<evidence type="ECO:0000256" key="1">
    <source>
        <dbReference type="SAM" id="MobiDB-lite"/>
    </source>
</evidence>
<protein>
    <recommendedName>
        <fullName evidence="2">NADH:ubiquinone oxidoreductase intermediate-associated protein 30 domain-containing protein</fullName>
    </recommendedName>
</protein>
<evidence type="ECO:0000313" key="3">
    <source>
        <dbReference type="EMBL" id="PZN79924.1"/>
    </source>
</evidence>
<dbReference type="Pfam" id="PF08547">
    <property type="entry name" value="CIA30"/>
    <property type="match status" value="1"/>
</dbReference>
<dbReference type="InterPro" id="IPR013857">
    <property type="entry name" value="NADH-UbQ_OxRdtase-assoc_prot30"/>
</dbReference>
<feature type="region of interest" description="Disordered" evidence="1">
    <location>
        <begin position="1"/>
        <end position="42"/>
    </location>
</feature>
<evidence type="ECO:0000313" key="4">
    <source>
        <dbReference type="Proteomes" id="UP000249396"/>
    </source>
</evidence>
<reference evidence="3 4" key="1">
    <citation type="journal article" date="2018" name="Aquat. Microb. Ecol.">
        <title>Gammaproteobacterial methanotrophs dominate.</title>
        <authorList>
            <person name="Rissanen A.J."/>
            <person name="Saarenheimo J."/>
            <person name="Tiirola M."/>
            <person name="Peura S."/>
            <person name="Aalto S.L."/>
            <person name="Karvinen A."/>
            <person name="Nykanen H."/>
        </authorList>
    </citation>
    <scope>NUCLEOTIDE SEQUENCE [LARGE SCALE GENOMIC DNA]</scope>
    <source>
        <strain evidence="3">AMbin10</strain>
    </source>
</reference>
<dbReference type="Proteomes" id="UP000249396">
    <property type="component" value="Unassembled WGS sequence"/>
</dbReference>
<sequence>MGTHPRRSAPRLYAERPSHTLPRRSNHKDKPGNAKPQLGIGNLPDSAKVLEWIPVNDRVMGGASTSQTTAMADGMAFSGVVSLDLAC</sequence>
<accession>A0A2W4T5A6</accession>
<feature type="domain" description="NADH:ubiquinone oxidoreductase intermediate-associated protein 30" evidence="2">
    <location>
        <begin position="46"/>
        <end position="84"/>
    </location>
</feature>
<dbReference type="AlphaFoldDB" id="A0A2W4T5A6"/>